<dbReference type="RefSeq" id="WP_004380023.1">
    <property type="nucleotide sequence ID" value="NZ_JH114215.1"/>
</dbReference>
<accession>G1WB03</accession>
<proteinExistence type="predicted"/>
<dbReference type="HOGENOM" id="CLU_035806_0_0_10"/>
<evidence type="ECO:0000313" key="3">
    <source>
        <dbReference type="Proteomes" id="UP000005141"/>
    </source>
</evidence>
<evidence type="ECO:0000256" key="1">
    <source>
        <dbReference type="SAM" id="SignalP"/>
    </source>
</evidence>
<reference evidence="2 3" key="1">
    <citation type="submission" date="2011-07" db="EMBL/GenBank/DDBJ databases">
        <title>The Genome Sequence of Prevotella oulorum F0390.</title>
        <authorList>
            <consortium name="The Broad Institute Genome Sequencing Platform"/>
            <consortium name="The Broad Institute Genome Sequencing Center for Infectious Disease"/>
            <person name="Earl A."/>
            <person name="Ward D."/>
            <person name="Feldgarden M."/>
            <person name="Gevers D."/>
            <person name="Izard J."/>
            <person name="Ganesan A."/>
            <person name="Baranova O.V."/>
            <person name="Blanton J.M."/>
            <person name="Tanner A.C."/>
            <person name="Dewhirst F.E."/>
            <person name="Young S.K."/>
            <person name="Zeng Q."/>
            <person name="Gargeya S."/>
            <person name="Fitzgerald M."/>
            <person name="Haas B."/>
            <person name="Abouelleil A."/>
            <person name="Alvarado L."/>
            <person name="Arachchi H.M."/>
            <person name="Berlin A."/>
            <person name="Brown A."/>
            <person name="Chapman S.B."/>
            <person name="Chen Z."/>
            <person name="Dunbar C."/>
            <person name="Freedman E."/>
            <person name="Gearin G."/>
            <person name="Gellesch M."/>
            <person name="Goldberg J."/>
            <person name="Griggs A."/>
            <person name="Gujja S."/>
            <person name="Heiman D."/>
            <person name="Howarth C."/>
            <person name="Larson L."/>
            <person name="Lui A."/>
            <person name="MacDonald P.J.P."/>
            <person name="Mehta T."/>
            <person name="Montmayeur A."/>
            <person name="Murphy C."/>
            <person name="Neiman D."/>
            <person name="Pearson M."/>
            <person name="Priest M."/>
            <person name="Roberts A."/>
            <person name="Saif S."/>
            <person name="Shea T."/>
            <person name="Shenoy N."/>
            <person name="Sisk P."/>
            <person name="Stolte C."/>
            <person name="Sykes S."/>
            <person name="Wortman J."/>
            <person name="Nusbaum C."/>
            <person name="Birren B."/>
        </authorList>
    </citation>
    <scope>NUCLEOTIDE SEQUENCE [LARGE SCALE GENOMIC DNA]</scope>
    <source>
        <strain evidence="2 3">F0390</strain>
    </source>
</reference>
<feature type="signal peptide" evidence="1">
    <location>
        <begin position="1"/>
        <end position="23"/>
    </location>
</feature>
<evidence type="ECO:0000313" key="2">
    <source>
        <dbReference type="EMBL" id="EGV32549.1"/>
    </source>
</evidence>
<keyword evidence="3" id="KW-1185">Reference proteome</keyword>
<sequence length="587" mass="64612">MKLKTYFNAALLCLAVSMFAACAGDNLADNKEKKQEILQGVRFTINETKTSAKSYVGVEEDGAKTRTTIKHTTGLGADAYWNNDDYIWVKNNAGVWKKSISTMLNTERTHATFILPGNQSDYSDGCPVIYNISPSTSPSFHDSPEYLNINYLQPQTKANDFSMAGYVGDCGTGVAKSTGGPGEFSFQLQHNVSYLCFLPRCSNAVLGQNLQLTKIVVRSTIPNDYIAANWCNVPSTGAVFLPSTFLSWAVNGLSSPLVTASVNNFPLSNSTAESPDLNATYIVILPGIHDFTITYTIKDKVTGIEAEIKKQVNGIDCKPGEINDITANLNVTRTYTNKYYAWDADEAYDIGHGYEASLPTIPYGKVGATYLPLSFFPIETRTYEGEQVPYDKRLGHGAWPGGNSGVTAQTDFFKNNTPNVNEALWYAFKGDPHWDNTTPWLLHNHLYTGGMWLKTKSKICADEGITASYMENGYKADIGPYAGYYDSYQDFSDYGYDSFDNTAASINTPLTNTTGYFFLPALGGYSNAAGSDASKVWLTDVGIKGRYWTQNSSLWESGMISFNIESGRVRVSMHDNPTAPYSITKFQ</sequence>
<gene>
    <name evidence="2" type="ORF">HMPREF9431_01004</name>
</gene>
<dbReference type="PATRIC" id="fig|702438.4.peg.1042"/>
<evidence type="ECO:0008006" key="4">
    <source>
        <dbReference type="Google" id="ProtNLM"/>
    </source>
</evidence>
<dbReference type="PROSITE" id="PS51257">
    <property type="entry name" value="PROKAR_LIPOPROTEIN"/>
    <property type="match status" value="1"/>
</dbReference>
<comment type="caution">
    <text evidence="2">The sequence shown here is derived from an EMBL/GenBank/DDBJ whole genome shotgun (WGS) entry which is preliminary data.</text>
</comment>
<organism evidence="2 3">
    <name type="scientific">Segatella oulorum F0390</name>
    <dbReference type="NCBI Taxonomy" id="702438"/>
    <lineage>
        <taxon>Bacteria</taxon>
        <taxon>Pseudomonadati</taxon>
        <taxon>Bacteroidota</taxon>
        <taxon>Bacteroidia</taxon>
        <taxon>Bacteroidales</taxon>
        <taxon>Prevotellaceae</taxon>
        <taxon>Segatella</taxon>
    </lineage>
</organism>
<dbReference type="GeneID" id="95425679"/>
<name>G1WB03_9BACT</name>
<dbReference type="AlphaFoldDB" id="G1WB03"/>
<dbReference type="OrthoDB" id="1081166at2"/>
<protein>
    <recommendedName>
        <fullName evidence="4">Fimbrillin family protein</fullName>
    </recommendedName>
</protein>
<feature type="chain" id="PRO_5003424869" description="Fimbrillin family protein" evidence="1">
    <location>
        <begin position="24"/>
        <end position="587"/>
    </location>
</feature>
<dbReference type="EMBL" id="ADGI01000032">
    <property type="protein sequence ID" value="EGV32549.1"/>
    <property type="molecule type" value="Genomic_DNA"/>
</dbReference>
<keyword evidence="1" id="KW-0732">Signal</keyword>
<dbReference type="Proteomes" id="UP000005141">
    <property type="component" value="Unassembled WGS sequence"/>
</dbReference>